<dbReference type="InterPro" id="IPR036388">
    <property type="entry name" value="WH-like_DNA-bd_sf"/>
</dbReference>
<name>A0A1C7I5J7_9FIRM</name>
<dbReference type="InterPro" id="IPR036390">
    <property type="entry name" value="WH_DNA-bd_sf"/>
</dbReference>
<dbReference type="SMART" id="SM00347">
    <property type="entry name" value="HTH_MARR"/>
    <property type="match status" value="1"/>
</dbReference>
<organism evidence="5 6">
    <name type="scientific">Blautia pseudococcoides</name>
    <dbReference type="NCBI Taxonomy" id="1796616"/>
    <lineage>
        <taxon>Bacteria</taxon>
        <taxon>Bacillati</taxon>
        <taxon>Bacillota</taxon>
        <taxon>Clostridia</taxon>
        <taxon>Lachnospirales</taxon>
        <taxon>Lachnospiraceae</taxon>
        <taxon>Blautia</taxon>
    </lineage>
</organism>
<evidence type="ECO:0000256" key="3">
    <source>
        <dbReference type="ARBA" id="ARBA00023163"/>
    </source>
</evidence>
<dbReference type="PANTHER" id="PTHR42756:SF1">
    <property type="entry name" value="TRANSCRIPTIONAL REPRESSOR OF EMRAB OPERON"/>
    <property type="match status" value="1"/>
</dbReference>
<dbReference type="PROSITE" id="PS50995">
    <property type="entry name" value="HTH_MARR_2"/>
    <property type="match status" value="1"/>
</dbReference>
<dbReference type="RefSeq" id="WP_065541059.1">
    <property type="nucleotide sequence ID" value="NZ_CP015405.2"/>
</dbReference>
<evidence type="ECO:0000259" key="4">
    <source>
        <dbReference type="PROSITE" id="PS50995"/>
    </source>
</evidence>
<dbReference type="Proteomes" id="UP000092574">
    <property type="component" value="Chromosome"/>
</dbReference>
<feature type="domain" description="HTH marR-type" evidence="4">
    <location>
        <begin position="1"/>
        <end position="130"/>
    </location>
</feature>
<protein>
    <submittedName>
        <fullName evidence="5">MarR family transcriptional regulator</fullName>
    </submittedName>
</protein>
<dbReference type="AlphaFoldDB" id="A0A1C7I5J7"/>
<dbReference type="PANTHER" id="PTHR42756">
    <property type="entry name" value="TRANSCRIPTIONAL REGULATOR, MARR"/>
    <property type="match status" value="1"/>
</dbReference>
<evidence type="ECO:0000313" key="5">
    <source>
        <dbReference type="EMBL" id="ANU74835.1"/>
    </source>
</evidence>
<keyword evidence="2" id="KW-0238">DNA-binding</keyword>
<dbReference type="EMBL" id="CP015405">
    <property type="protein sequence ID" value="ANU74835.1"/>
    <property type="molecule type" value="Genomic_DNA"/>
</dbReference>
<keyword evidence="3" id="KW-0804">Transcription</keyword>
<evidence type="ECO:0000313" key="6">
    <source>
        <dbReference type="Proteomes" id="UP000092574"/>
    </source>
</evidence>
<dbReference type="CDD" id="cd00090">
    <property type="entry name" value="HTH_ARSR"/>
    <property type="match status" value="1"/>
</dbReference>
<dbReference type="InterPro" id="IPR011991">
    <property type="entry name" value="ArsR-like_HTH"/>
</dbReference>
<evidence type="ECO:0000256" key="1">
    <source>
        <dbReference type="ARBA" id="ARBA00023015"/>
    </source>
</evidence>
<dbReference type="PRINTS" id="PR00598">
    <property type="entry name" value="HTHMARR"/>
</dbReference>
<dbReference type="KEGG" id="byl:A4V09_03105"/>
<dbReference type="STRING" id="1796616.A4V09_03105"/>
<evidence type="ECO:0000256" key="2">
    <source>
        <dbReference type="ARBA" id="ARBA00023125"/>
    </source>
</evidence>
<keyword evidence="6" id="KW-1185">Reference proteome</keyword>
<dbReference type="GO" id="GO:0003700">
    <property type="term" value="F:DNA-binding transcription factor activity"/>
    <property type="evidence" value="ECO:0007669"/>
    <property type="project" value="InterPro"/>
</dbReference>
<dbReference type="Pfam" id="PF13463">
    <property type="entry name" value="HTH_27"/>
    <property type="match status" value="1"/>
</dbReference>
<sequence length="141" mass="16622">MNNHFVSIIRRCELSYVRGEMERYGLIPLEGRLIRILKDKSCSQEEMADYLNLDKGRIAKNLASLEEKGLICRKINERDRRQKFVSLTDKGGEIYEHIRDIYKTWDQICYAGFSEEEQQIHQDHIKRIANNAVTYRKKGGI</sequence>
<dbReference type="OrthoDB" id="9808725at2"/>
<gene>
    <name evidence="5" type="ORF">A4V09_03105</name>
</gene>
<keyword evidence="1" id="KW-0805">Transcription regulation</keyword>
<dbReference type="Gene3D" id="1.10.10.10">
    <property type="entry name" value="Winged helix-like DNA-binding domain superfamily/Winged helix DNA-binding domain"/>
    <property type="match status" value="1"/>
</dbReference>
<reference evidence="5" key="1">
    <citation type="submission" date="2017-04" db="EMBL/GenBank/DDBJ databases">
        <title>Complete Genome Sequences of Twelve Strains of a Stable Defined Moderately Diverse Mouse Microbiota 2 (sDMDMm2).</title>
        <authorList>
            <person name="Uchimura Y."/>
            <person name="Wyss M."/>
            <person name="Brugiroux S."/>
            <person name="Limenitakis J.P."/>
            <person name="Stecher B."/>
            <person name="McCoy K.D."/>
            <person name="Macpherson A.J."/>
        </authorList>
    </citation>
    <scope>NUCLEOTIDE SEQUENCE</scope>
    <source>
        <strain evidence="5">YL58</strain>
    </source>
</reference>
<accession>A0A1C7I5J7</accession>
<proteinExistence type="predicted"/>
<dbReference type="InterPro" id="IPR000835">
    <property type="entry name" value="HTH_MarR-typ"/>
</dbReference>
<dbReference type="GO" id="GO:0003677">
    <property type="term" value="F:DNA binding"/>
    <property type="evidence" value="ECO:0007669"/>
    <property type="project" value="UniProtKB-KW"/>
</dbReference>
<dbReference type="SUPFAM" id="SSF46785">
    <property type="entry name" value="Winged helix' DNA-binding domain"/>
    <property type="match status" value="1"/>
</dbReference>